<keyword evidence="3" id="KW-1185">Reference proteome</keyword>
<organism evidence="2 3">
    <name type="scientific">Crotalaria pallida</name>
    <name type="common">Smooth rattlebox</name>
    <name type="synonym">Crotalaria striata</name>
    <dbReference type="NCBI Taxonomy" id="3830"/>
    <lineage>
        <taxon>Eukaryota</taxon>
        <taxon>Viridiplantae</taxon>
        <taxon>Streptophyta</taxon>
        <taxon>Embryophyta</taxon>
        <taxon>Tracheophyta</taxon>
        <taxon>Spermatophyta</taxon>
        <taxon>Magnoliopsida</taxon>
        <taxon>eudicotyledons</taxon>
        <taxon>Gunneridae</taxon>
        <taxon>Pentapetalae</taxon>
        <taxon>rosids</taxon>
        <taxon>fabids</taxon>
        <taxon>Fabales</taxon>
        <taxon>Fabaceae</taxon>
        <taxon>Papilionoideae</taxon>
        <taxon>50 kb inversion clade</taxon>
        <taxon>genistoids sensu lato</taxon>
        <taxon>core genistoids</taxon>
        <taxon>Crotalarieae</taxon>
        <taxon>Crotalaria</taxon>
    </lineage>
</organism>
<name>A0AAN9HZJ8_CROPI</name>
<keyword evidence="1" id="KW-0472">Membrane</keyword>
<gene>
    <name evidence="2" type="ORF">RIF29_25178</name>
</gene>
<keyword evidence="1" id="KW-0812">Transmembrane</keyword>
<keyword evidence="1" id="KW-1133">Transmembrane helix</keyword>
<proteinExistence type="predicted"/>
<reference evidence="2 3" key="1">
    <citation type="submission" date="2024-01" db="EMBL/GenBank/DDBJ databases">
        <title>The genomes of 5 underutilized Papilionoideae crops provide insights into root nodulation and disease resistanc.</title>
        <authorList>
            <person name="Yuan L."/>
        </authorList>
    </citation>
    <scope>NUCLEOTIDE SEQUENCE [LARGE SCALE GENOMIC DNA]</scope>
    <source>
        <strain evidence="2">ZHUSHIDOU_FW_LH</strain>
        <tissue evidence="2">Leaf</tissue>
    </source>
</reference>
<feature type="transmembrane region" description="Helical" evidence="1">
    <location>
        <begin position="71"/>
        <end position="90"/>
    </location>
</feature>
<dbReference type="AlphaFoldDB" id="A0AAN9HZJ8"/>
<protein>
    <submittedName>
        <fullName evidence="2">Uncharacterized protein</fullName>
    </submittedName>
</protein>
<dbReference type="EMBL" id="JAYWIO010000005">
    <property type="protein sequence ID" value="KAK7259569.1"/>
    <property type="molecule type" value="Genomic_DNA"/>
</dbReference>
<comment type="caution">
    <text evidence="2">The sequence shown here is derived from an EMBL/GenBank/DDBJ whole genome shotgun (WGS) entry which is preliminary data.</text>
</comment>
<evidence type="ECO:0000256" key="1">
    <source>
        <dbReference type="SAM" id="Phobius"/>
    </source>
</evidence>
<evidence type="ECO:0000313" key="3">
    <source>
        <dbReference type="Proteomes" id="UP001372338"/>
    </source>
</evidence>
<accession>A0AAN9HZJ8</accession>
<evidence type="ECO:0000313" key="2">
    <source>
        <dbReference type="EMBL" id="KAK7259569.1"/>
    </source>
</evidence>
<dbReference type="Proteomes" id="UP001372338">
    <property type="component" value="Unassembled WGS sequence"/>
</dbReference>
<sequence length="93" mass="10375">MMASPSSLRERISIIQGTTLVDPGSESKYTSVDSLLRIQLCSASIDEVKCEIRPNIACESICSKQSDDSTLHFLMMYGLYFIALWVALPFCTF</sequence>